<evidence type="ECO:0000256" key="2">
    <source>
        <dbReference type="ARBA" id="ARBA00023315"/>
    </source>
</evidence>
<dbReference type="GO" id="GO:0008233">
    <property type="term" value="F:peptidase activity"/>
    <property type="evidence" value="ECO:0007669"/>
    <property type="project" value="UniProtKB-KW"/>
</dbReference>
<protein>
    <submittedName>
        <fullName evidence="4">Ulp1 protease family, C-terminal catalytic domain</fullName>
    </submittedName>
</protein>
<keyword evidence="4" id="KW-0378">Hydrolase</keyword>
<accession>A0A5E4N9R2</accession>
<evidence type="ECO:0000256" key="1">
    <source>
        <dbReference type="ARBA" id="ARBA00022679"/>
    </source>
</evidence>
<dbReference type="GO" id="GO:0006508">
    <property type="term" value="P:proteolysis"/>
    <property type="evidence" value="ECO:0007669"/>
    <property type="project" value="UniProtKB-KW"/>
</dbReference>
<organism evidence="4 5">
    <name type="scientific">Cinara cedri</name>
    <dbReference type="NCBI Taxonomy" id="506608"/>
    <lineage>
        <taxon>Eukaryota</taxon>
        <taxon>Metazoa</taxon>
        <taxon>Ecdysozoa</taxon>
        <taxon>Arthropoda</taxon>
        <taxon>Hexapoda</taxon>
        <taxon>Insecta</taxon>
        <taxon>Pterygota</taxon>
        <taxon>Neoptera</taxon>
        <taxon>Paraneoptera</taxon>
        <taxon>Hemiptera</taxon>
        <taxon>Sternorrhyncha</taxon>
        <taxon>Aphidomorpha</taxon>
        <taxon>Aphidoidea</taxon>
        <taxon>Aphididae</taxon>
        <taxon>Lachninae</taxon>
        <taxon>Cinara</taxon>
    </lineage>
</organism>
<proteinExistence type="predicted"/>
<dbReference type="InterPro" id="IPR038765">
    <property type="entry name" value="Papain-like_cys_pep_sf"/>
</dbReference>
<feature type="non-terminal residue" evidence="4">
    <location>
        <position position="264"/>
    </location>
</feature>
<keyword evidence="4" id="KW-0645">Protease</keyword>
<keyword evidence="1" id="KW-0808">Transferase</keyword>
<name>A0A5E4N9R2_9HEMI</name>
<keyword evidence="2" id="KW-0012">Acyltransferase</keyword>
<dbReference type="AlphaFoldDB" id="A0A5E4N9R2"/>
<dbReference type="EMBL" id="CABPRJ010001753">
    <property type="protein sequence ID" value="VVC39142.1"/>
    <property type="molecule type" value="Genomic_DNA"/>
</dbReference>
<feature type="compositionally biased region" description="Low complexity" evidence="3">
    <location>
        <begin position="1"/>
        <end position="43"/>
    </location>
</feature>
<feature type="non-terminal residue" evidence="4">
    <location>
        <position position="1"/>
    </location>
</feature>
<dbReference type="SUPFAM" id="SSF54001">
    <property type="entry name" value="Cysteine proteinases"/>
    <property type="match status" value="1"/>
</dbReference>
<keyword evidence="5" id="KW-1185">Reference proteome</keyword>
<gene>
    <name evidence="4" type="ORF">CINCED_3A018154</name>
</gene>
<dbReference type="GO" id="GO:0016746">
    <property type="term" value="F:acyltransferase activity"/>
    <property type="evidence" value="ECO:0007669"/>
    <property type="project" value="UniProtKB-KW"/>
</dbReference>
<dbReference type="OrthoDB" id="6747958at2759"/>
<evidence type="ECO:0000256" key="3">
    <source>
        <dbReference type="SAM" id="MobiDB-lite"/>
    </source>
</evidence>
<evidence type="ECO:0000313" key="5">
    <source>
        <dbReference type="Proteomes" id="UP000325440"/>
    </source>
</evidence>
<dbReference type="Gene3D" id="3.40.395.10">
    <property type="entry name" value="Adenoviral Proteinase, Chain A"/>
    <property type="match status" value="1"/>
</dbReference>
<sequence length="264" mass="29265">SPEVSPSSSRRSSNTSLDSQSSKSSKVSPNSTSSSSGVSSISSKVDPEQYDATYGQQDLVNQTQAGNYNYLLQYADVGVLARIVQGLDPEAHEIVGSTDQITKQLNSFKNNIEKNEGSKRLIFIVNIHNGHWVTLAVNHDGKQFNAYYYDSLNGKKLRSTFTKILKKGLGMNESNIRFFNEKTQDDGSNCGIFAVEAASRINQMLNKGISFDDMDTVLLEFKPTANEFKEFRNQLAEILSTDEERSEFTVTDVSQSTSSQCHIL</sequence>
<feature type="region of interest" description="Disordered" evidence="3">
    <location>
        <begin position="1"/>
        <end position="44"/>
    </location>
</feature>
<dbReference type="Proteomes" id="UP000325440">
    <property type="component" value="Unassembled WGS sequence"/>
</dbReference>
<reference evidence="4 5" key="1">
    <citation type="submission" date="2019-08" db="EMBL/GenBank/DDBJ databases">
        <authorList>
            <person name="Alioto T."/>
            <person name="Alioto T."/>
            <person name="Gomez Garrido J."/>
        </authorList>
    </citation>
    <scope>NUCLEOTIDE SEQUENCE [LARGE SCALE GENOMIC DNA]</scope>
</reference>
<dbReference type="Pfam" id="PF03421">
    <property type="entry name" value="Acetyltransf_14"/>
    <property type="match status" value="1"/>
</dbReference>
<evidence type="ECO:0000313" key="4">
    <source>
        <dbReference type="EMBL" id="VVC39142.1"/>
    </source>
</evidence>
<dbReference type="InterPro" id="IPR005083">
    <property type="entry name" value="YopJ-like"/>
</dbReference>